<dbReference type="InterPro" id="IPR000994">
    <property type="entry name" value="Pept_M24"/>
</dbReference>
<dbReference type="OrthoDB" id="9803194at2"/>
<evidence type="ECO:0000259" key="3">
    <source>
        <dbReference type="Pfam" id="PF01321"/>
    </source>
</evidence>
<feature type="compositionally biased region" description="Basic and acidic residues" evidence="1">
    <location>
        <begin position="1"/>
        <end position="15"/>
    </location>
</feature>
<protein>
    <submittedName>
        <fullName evidence="5">Xaa-Pro aminopeptidase</fullName>
    </submittedName>
</protein>
<reference evidence="5 7" key="1">
    <citation type="submission" date="2016-10" db="EMBL/GenBank/DDBJ databases">
        <authorList>
            <person name="Cai Z."/>
        </authorList>
    </citation>
    <scope>NUCLEOTIDE SEQUENCE [LARGE SCALE GENOMIC DNA]</scope>
    <source>
        <strain evidence="5 7">DSM 25227</strain>
    </source>
</reference>
<reference evidence="4 6" key="2">
    <citation type="submission" date="2018-03" db="EMBL/GenBank/DDBJ databases">
        <title>Genomic Encyclopedia of Archaeal and Bacterial Type Strains, Phase II (KMG-II): from individual species to whole genera.</title>
        <authorList>
            <person name="Goeker M."/>
        </authorList>
    </citation>
    <scope>NUCLEOTIDE SEQUENCE [LARGE SCALE GENOMIC DNA]</scope>
    <source>
        <strain evidence="4 6">DSM 25227</strain>
    </source>
</reference>
<dbReference type="Gene3D" id="3.40.350.10">
    <property type="entry name" value="Creatinase/prolidase N-terminal domain"/>
    <property type="match status" value="1"/>
</dbReference>
<feature type="region of interest" description="Disordered" evidence="1">
    <location>
        <begin position="1"/>
        <end position="27"/>
    </location>
</feature>
<dbReference type="Pfam" id="PF00557">
    <property type="entry name" value="Peptidase_M24"/>
    <property type="match status" value="1"/>
</dbReference>
<evidence type="ECO:0000313" key="6">
    <source>
        <dbReference type="Proteomes" id="UP000245839"/>
    </source>
</evidence>
<keyword evidence="5" id="KW-0378">Hydrolase</keyword>
<dbReference type="InterPro" id="IPR029149">
    <property type="entry name" value="Creatin/AminoP/Spt16_N"/>
</dbReference>
<dbReference type="Gene3D" id="3.90.230.10">
    <property type="entry name" value="Creatinase/methionine aminopeptidase superfamily"/>
    <property type="match status" value="1"/>
</dbReference>
<dbReference type="SUPFAM" id="SSF55920">
    <property type="entry name" value="Creatinase/aminopeptidase"/>
    <property type="match status" value="1"/>
</dbReference>
<dbReference type="InterPro" id="IPR000587">
    <property type="entry name" value="Creatinase_N"/>
</dbReference>
<feature type="domain" description="Peptidase M24" evidence="2">
    <location>
        <begin position="214"/>
        <end position="429"/>
    </location>
</feature>
<keyword evidence="5" id="KW-0031">Aminopeptidase</keyword>
<dbReference type="PANTHER" id="PTHR46112:SF2">
    <property type="entry name" value="XAA-PRO AMINOPEPTIDASE P-RELATED"/>
    <property type="match status" value="1"/>
</dbReference>
<keyword evidence="5" id="KW-0645">Protease</keyword>
<dbReference type="InterPro" id="IPR050659">
    <property type="entry name" value="Peptidase_M24B"/>
</dbReference>
<dbReference type="SUPFAM" id="SSF53092">
    <property type="entry name" value="Creatinase/prolidase N-terminal domain"/>
    <property type="match status" value="1"/>
</dbReference>
<accession>A0A2Y9A223</accession>
<dbReference type="PANTHER" id="PTHR46112">
    <property type="entry name" value="AMINOPEPTIDASE"/>
    <property type="match status" value="1"/>
</dbReference>
<dbReference type="EMBL" id="QGDJ01000001">
    <property type="protein sequence ID" value="PWJ22222.1"/>
    <property type="molecule type" value="Genomic_DNA"/>
</dbReference>
<dbReference type="CDD" id="cd01066">
    <property type="entry name" value="APP_MetAP"/>
    <property type="match status" value="1"/>
</dbReference>
<gene>
    <name evidence="4" type="ORF">BCF38_101632</name>
    <name evidence="5" type="ORF">SAMN05421539_101632</name>
</gene>
<dbReference type="InterPro" id="IPR050020">
    <property type="entry name" value="DddP"/>
</dbReference>
<dbReference type="EMBL" id="UETC01000001">
    <property type="protein sequence ID" value="SSA38500.1"/>
    <property type="molecule type" value="Genomic_DNA"/>
</dbReference>
<keyword evidence="6" id="KW-1185">Reference proteome</keyword>
<evidence type="ECO:0000313" key="7">
    <source>
        <dbReference type="Proteomes" id="UP000251571"/>
    </source>
</evidence>
<name>A0A2Y9A223_9RHOB</name>
<feature type="domain" description="Creatinase N-terminal" evidence="3">
    <location>
        <begin position="59"/>
        <end position="205"/>
    </location>
</feature>
<dbReference type="GO" id="GO:0004177">
    <property type="term" value="F:aminopeptidase activity"/>
    <property type="evidence" value="ECO:0007669"/>
    <property type="project" value="UniProtKB-KW"/>
</dbReference>
<proteinExistence type="predicted"/>
<dbReference type="Proteomes" id="UP000251571">
    <property type="component" value="Unassembled WGS sequence"/>
</dbReference>
<dbReference type="Pfam" id="PF01321">
    <property type="entry name" value="Creatinase_N"/>
    <property type="match status" value="1"/>
</dbReference>
<evidence type="ECO:0000259" key="2">
    <source>
        <dbReference type="Pfam" id="PF00557"/>
    </source>
</evidence>
<dbReference type="NCBIfam" id="NF043017">
    <property type="entry name" value="DimsulpropLyDddP"/>
    <property type="match status" value="1"/>
</dbReference>
<dbReference type="InterPro" id="IPR036005">
    <property type="entry name" value="Creatinase/aminopeptidase-like"/>
</dbReference>
<evidence type="ECO:0000256" key="1">
    <source>
        <dbReference type="SAM" id="MobiDB-lite"/>
    </source>
</evidence>
<evidence type="ECO:0000313" key="5">
    <source>
        <dbReference type="EMBL" id="SSA38500.1"/>
    </source>
</evidence>
<dbReference type="Proteomes" id="UP000245839">
    <property type="component" value="Unassembled WGS sequence"/>
</dbReference>
<dbReference type="RefSeq" id="WP_109562797.1">
    <property type="nucleotide sequence ID" value="NZ_QGDJ01000001.1"/>
</dbReference>
<evidence type="ECO:0000313" key="4">
    <source>
        <dbReference type="EMBL" id="PWJ22222.1"/>
    </source>
</evidence>
<dbReference type="AlphaFoldDB" id="A0A2Y9A223"/>
<organism evidence="5 7">
    <name type="scientific">Jannaschia seohaensis</name>
    <dbReference type="NCBI Taxonomy" id="475081"/>
    <lineage>
        <taxon>Bacteria</taxon>
        <taxon>Pseudomonadati</taxon>
        <taxon>Pseudomonadota</taxon>
        <taxon>Alphaproteobacteria</taxon>
        <taxon>Rhodobacterales</taxon>
        <taxon>Roseobacteraceae</taxon>
        <taxon>Jannaschia</taxon>
    </lineage>
</organism>
<sequence>MKDHAPFPRKIDPSRGTHLGDGTPNDADRVEIGPTPLAFAEWEARGLALPDLAAMRRYRLDRLRDQVVARGLGGLLVFDPLNIRYATDTTNMQLWNAHNPFRAALVCADGYMVLWDYRIATFLSEYNPLVAERRAGADLFYFTRGEGIDRGARIFAGEVRDLLREHGGGLLRLACDKPTIHGLRALEASGIAVLPGEALTERARSVKSPDEIAAMRCAIHTCEVAMQEMETFARTEIPRGGVTENDVWAELHASNIRRGGEWIETRLLASGPRTNPWFQECGPREISENEILAFDTDLVGPYGFCCDMSRTWWIGDGPARPDIVDAMRHSLDHIRYNETLLIAGTPLDDLPRMLHTLRPEFQALKYGCAFHGVGLCDEWPMIAYPDQADPGYAGGAVLEPGMVLCVEVLTAEDGGDFSIKLEDQVLVTETGPENLSRYPFDPRLL</sequence>